<dbReference type="InterPro" id="IPR011990">
    <property type="entry name" value="TPR-like_helical_dom_sf"/>
</dbReference>
<feature type="repeat" description="PPR" evidence="2">
    <location>
        <begin position="205"/>
        <end position="239"/>
    </location>
</feature>
<proteinExistence type="predicted"/>
<dbReference type="Pfam" id="PF13041">
    <property type="entry name" value="PPR_2"/>
    <property type="match status" value="2"/>
</dbReference>
<dbReference type="EMBL" id="GGEC01002918">
    <property type="protein sequence ID" value="MBW83401.1"/>
    <property type="molecule type" value="Transcribed_RNA"/>
</dbReference>
<feature type="repeat" description="PPR" evidence="2">
    <location>
        <begin position="170"/>
        <end position="204"/>
    </location>
</feature>
<dbReference type="Gene3D" id="1.25.40.10">
    <property type="entry name" value="Tetratricopeptide repeat domain"/>
    <property type="match status" value="3"/>
</dbReference>
<feature type="repeat" description="PPR" evidence="2">
    <location>
        <begin position="99"/>
        <end position="133"/>
    </location>
</feature>
<evidence type="ECO:0000256" key="1">
    <source>
        <dbReference type="ARBA" id="ARBA00022737"/>
    </source>
</evidence>
<dbReference type="PANTHER" id="PTHR47931">
    <property type="entry name" value="OS01G0228400 PROTEIN"/>
    <property type="match status" value="1"/>
</dbReference>
<feature type="repeat" description="PPR" evidence="2">
    <location>
        <begin position="309"/>
        <end position="343"/>
    </location>
</feature>
<organism evidence="3">
    <name type="scientific">Rhizophora mucronata</name>
    <name type="common">Asiatic mangrove</name>
    <dbReference type="NCBI Taxonomy" id="61149"/>
    <lineage>
        <taxon>Eukaryota</taxon>
        <taxon>Viridiplantae</taxon>
        <taxon>Streptophyta</taxon>
        <taxon>Embryophyta</taxon>
        <taxon>Tracheophyta</taxon>
        <taxon>Spermatophyta</taxon>
        <taxon>Magnoliopsida</taxon>
        <taxon>eudicotyledons</taxon>
        <taxon>Gunneridae</taxon>
        <taxon>Pentapetalae</taxon>
        <taxon>rosids</taxon>
        <taxon>fabids</taxon>
        <taxon>Malpighiales</taxon>
        <taxon>Rhizophoraceae</taxon>
        <taxon>Rhizophora</taxon>
    </lineage>
</organism>
<sequence length="411" mass="46357">MASSLRLRHLRHLSTTSSTAAATTATSSISVSKAKYKLRAEHDPDKALEIYSSISKGYVSPQSSRYTQDLTVRRLAKSHRFSDIESLLESHKTDPKIKQEPFLSTLIRSYGQAGMFDHALRTFEQMDQLGTPRSTISFNALLNACTQSKLFDKVPVLFTDIPVKFGVLPDKISYGILVKSYCEAGKPEKAIERLREMEKDGVEVGTVTFTTIVSSLYKKGKREDADRLWSEMVRKGCELDVAAYNVKIMHAQGEEPEKVKELIDEMGNLGLKPDTISYNYLMTSYCKKGMMEEAENVYKGLEENGCKPNATTFRTLIFYLCKSGNQEKGYEIFKESVRVHKIPDFNTVKHLVEGLVGKNKMKEAKGLTRTLRKKFPPNLLNAWNKLEERLGLASSCNSLHHEEEDPQEATA</sequence>
<keyword evidence="1" id="KW-0677">Repeat</keyword>
<accession>A0A2P2IQA1</accession>
<dbReference type="InterPro" id="IPR002885">
    <property type="entry name" value="PPR_rpt"/>
</dbReference>
<dbReference type="Pfam" id="PF12854">
    <property type="entry name" value="PPR_1"/>
    <property type="match status" value="1"/>
</dbReference>
<dbReference type="Pfam" id="PF01535">
    <property type="entry name" value="PPR"/>
    <property type="match status" value="2"/>
</dbReference>
<dbReference type="PANTHER" id="PTHR47931:SF3">
    <property type="entry name" value="PENTATRICOPEPTIDE REPEAT-CONTAINING PROTEIN, MITOCHONDRIAL"/>
    <property type="match status" value="1"/>
</dbReference>
<name>A0A2P2IQA1_RHIMU</name>
<reference evidence="3" key="1">
    <citation type="submission" date="2018-02" db="EMBL/GenBank/DDBJ databases">
        <title>Rhizophora mucronata_Transcriptome.</title>
        <authorList>
            <person name="Meera S.P."/>
            <person name="Sreeshan A."/>
            <person name="Augustine A."/>
        </authorList>
    </citation>
    <scope>NUCLEOTIDE SEQUENCE</scope>
    <source>
        <tissue evidence="3">Leaf</tissue>
    </source>
</reference>
<dbReference type="PROSITE" id="PS51375">
    <property type="entry name" value="PPR"/>
    <property type="match status" value="5"/>
</dbReference>
<dbReference type="NCBIfam" id="TIGR00756">
    <property type="entry name" value="PPR"/>
    <property type="match status" value="4"/>
</dbReference>
<feature type="repeat" description="PPR" evidence="2">
    <location>
        <begin position="274"/>
        <end position="308"/>
    </location>
</feature>
<protein>
    <submittedName>
        <fullName evidence="3">Pentatricopeptide repeat-containing protein At4g36680</fullName>
    </submittedName>
</protein>
<dbReference type="AlphaFoldDB" id="A0A2P2IQA1"/>
<evidence type="ECO:0000256" key="2">
    <source>
        <dbReference type="PROSITE-ProRule" id="PRU00708"/>
    </source>
</evidence>
<evidence type="ECO:0000313" key="3">
    <source>
        <dbReference type="EMBL" id="MBW83401.1"/>
    </source>
</evidence>